<dbReference type="InterPro" id="IPR025943">
    <property type="entry name" value="Sigma_54_int_dom_ATP-bd_2"/>
</dbReference>
<organism evidence="11 12">
    <name type="scientific">Isosphaera pallida (strain ATCC 43644 / DSM 9630 / IS1B)</name>
    <dbReference type="NCBI Taxonomy" id="575540"/>
    <lineage>
        <taxon>Bacteria</taxon>
        <taxon>Pseudomonadati</taxon>
        <taxon>Planctomycetota</taxon>
        <taxon>Planctomycetia</taxon>
        <taxon>Isosphaerales</taxon>
        <taxon>Isosphaeraceae</taxon>
        <taxon>Isosphaera</taxon>
    </lineage>
</organism>
<name>E8R5R7_ISOPI</name>
<dbReference type="InterPro" id="IPR002078">
    <property type="entry name" value="Sigma_54_int"/>
</dbReference>
<dbReference type="Pfam" id="PF00158">
    <property type="entry name" value="Sigma54_activat"/>
    <property type="match status" value="1"/>
</dbReference>
<keyword evidence="4" id="KW-0238">DNA-binding</keyword>
<evidence type="ECO:0000256" key="2">
    <source>
        <dbReference type="ARBA" id="ARBA00022840"/>
    </source>
</evidence>
<feature type="transmembrane region" description="Helical" evidence="9">
    <location>
        <begin position="383"/>
        <end position="408"/>
    </location>
</feature>
<dbReference type="InParanoid" id="E8R5R7"/>
<dbReference type="Gene3D" id="1.10.10.60">
    <property type="entry name" value="Homeodomain-like"/>
    <property type="match status" value="1"/>
</dbReference>
<evidence type="ECO:0000256" key="7">
    <source>
        <dbReference type="SAM" id="Coils"/>
    </source>
</evidence>
<evidence type="ECO:0000256" key="3">
    <source>
        <dbReference type="ARBA" id="ARBA00023015"/>
    </source>
</evidence>
<feature type="transmembrane region" description="Helical" evidence="9">
    <location>
        <begin position="318"/>
        <end position="339"/>
    </location>
</feature>
<dbReference type="InterPro" id="IPR009057">
    <property type="entry name" value="Homeodomain-like_sf"/>
</dbReference>
<dbReference type="Pfam" id="PF25601">
    <property type="entry name" value="AAA_lid_14"/>
    <property type="match status" value="1"/>
</dbReference>
<sequence>MRCGIAAATAGVTVYALVVLYVVATEADIGLRCVFGVEVGQPIDPRFPWRSETPDGPDRPEVGARIEVIEAPGMGSARIGHYGDLVRAQRSMREWRDRGVSEVRVGWSRPESPGELIWSWATLRSRPPDSWLRSLTWLGLVLGILVLGARVAWKRPDDDASRLFFAICVITVGAYSAGYHWSEIVGYAPLIYLFAFFAVFVPVASLHFYLIFPSPLPWYTRHQRWALGVLYGVPLTYVTLLWSHMIVLGAVQQPWEWVGSIWPEAVLKEWAVFLIERIRLLALGYVGLAGVVYAACVALLIARARWAADPREARQIKWILWASLMSVPLVTILLVRAVWDTTSLNRDPTAWLMFAVSLLYMIAYAMSITRSKLMQVDEIINRSVAYMAASVAVGVLYSTFLVVGGLMIGEAMANQTSRLAVLAGFTAIVALILTGAARDWFHRLIDRRFRPERYQLDQALDRISAAVGTMIDRPALARRLLEAAGDVLRIDWGALYLAEDPDMPVSGSTGSGLVGPKPSPLTLAASLGPSPETALLRPDHPLVQRLGRDPSQRLTIPRAFAHRDEATDAMIALGGEVALALPGPDSGDAPASCGALSGVLILGPKQSGLPYAEEELAFLGALASFAALALRSAATQRSLAQLDAELNRKAEEILRQRRRIEDLERWLATQTDVSSLQHALAGDMVGPHRPVSGETEAGPSPVTHSDGTSTSAGLLPFGVTERSIDSPIVGSSPAVRRMLRIASKVAQGDAAVLITGESGTGKELLAETIHNAGPRRHGPLVKVHCAALPPTLLESELFGHVKGAFTGADRDRIGRFQQAEGGTLFLDEIGDINLDVQVKLLRVLQEKAFEPVGSSRTHKVNVRIVAATHQDLRDLIRQGRFREDLYYRLNVVPIRTPPLRERLEDLPELAARFLAKHARRLGKPVLSIEPDALAAMLDYHWPGNIRELENTIERAVVLAERSSLSLADLPEEWAWSSASTRRVELATLLANPSEGNSTLPGTSRVASTSRFLTANSNPTPRVDSSTQAKSCSIAGEFPPSSSPRGWSSAMVPMEQVLRTDPRDWQRLRLEEALKRAGGNKSQAARMLGIPRSTLLSQLRKHRLA</sequence>
<evidence type="ECO:0000256" key="8">
    <source>
        <dbReference type="SAM" id="MobiDB-lite"/>
    </source>
</evidence>
<evidence type="ECO:0000256" key="9">
    <source>
        <dbReference type="SAM" id="Phobius"/>
    </source>
</evidence>
<feature type="transmembrane region" description="Helical" evidence="9">
    <location>
        <begin position="224"/>
        <end position="247"/>
    </location>
</feature>
<evidence type="ECO:0000313" key="12">
    <source>
        <dbReference type="Proteomes" id="UP000008631"/>
    </source>
</evidence>
<feature type="compositionally biased region" description="Polar residues" evidence="8">
    <location>
        <begin position="702"/>
        <end position="712"/>
    </location>
</feature>
<feature type="transmembrane region" description="Helical" evidence="9">
    <location>
        <begin position="163"/>
        <end position="181"/>
    </location>
</feature>
<dbReference type="KEGG" id="ipa:Isop_2246"/>
<feature type="transmembrane region" description="Helical" evidence="9">
    <location>
        <begin position="351"/>
        <end position="371"/>
    </location>
</feature>
<evidence type="ECO:0000256" key="6">
    <source>
        <dbReference type="ARBA" id="ARBA00023163"/>
    </source>
</evidence>
<keyword evidence="2" id="KW-0067">ATP-binding</keyword>
<dbReference type="SUPFAM" id="SSF52540">
    <property type="entry name" value="P-loop containing nucleoside triphosphate hydrolases"/>
    <property type="match status" value="1"/>
</dbReference>
<keyword evidence="12" id="KW-1185">Reference proteome</keyword>
<dbReference type="InterPro" id="IPR025662">
    <property type="entry name" value="Sigma_54_int_dom_ATP-bd_1"/>
</dbReference>
<dbReference type="PROSITE" id="PS00675">
    <property type="entry name" value="SIGMA54_INTERACT_1"/>
    <property type="match status" value="1"/>
</dbReference>
<dbReference type="STRING" id="575540.Isop_2246"/>
<feature type="transmembrane region" description="Helical" evidence="9">
    <location>
        <begin position="420"/>
        <end position="441"/>
    </location>
</feature>
<dbReference type="AlphaFoldDB" id="E8R5R7"/>
<keyword evidence="5" id="KW-0010">Activator</keyword>
<dbReference type="FunFam" id="1.10.8.60:FF:000014">
    <property type="entry name" value="DNA-binding transcriptional regulator NtrC"/>
    <property type="match status" value="1"/>
</dbReference>
<dbReference type="HOGENOM" id="CLU_009564_0_0_0"/>
<evidence type="ECO:0000256" key="4">
    <source>
        <dbReference type="ARBA" id="ARBA00023125"/>
    </source>
</evidence>
<dbReference type="InterPro" id="IPR058031">
    <property type="entry name" value="AAA_lid_NorR"/>
</dbReference>
<dbReference type="PROSITE" id="PS50045">
    <property type="entry name" value="SIGMA54_INTERACT_4"/>
    <property type="match status" value="1"/>
</dbReference>
<feature type="domain" description="Sigma-54 factor interaction" evidence="10">
    <location>
        <begin position="728"/>
        <end position="957"/>
    </location>
</feature>
<evidence type="ECO:0000259" key="10">
    <source>
        <dbReference type="PROSITE" id="PS50045"/>
    </source>
</evidence>
<accession>E8R5R7</accession>
<evidence type="ECO:0000313" key="11">
    <source>
        <dbReference type="EMBL" id="ADV62824.1"/>
    </source>
</evidence>
<evidence type="ECO:0000256" key="1">
    <source>
        <dbReference type="ARBA" id="ARBA00022741"/>
    </source>
</evidence>
<dbReference type="GO" id="GO:0043565">
    <property type="term" value="F:sequence-specific DNA binding"/>
    <property type="evidence" value="ECO:0007669"/>
    <property type="project" value="InterPro"/>
</dbReference>
<dbReference type="eggNOG" id="COG2204">
    <property type="taxonomic scope" value="Bacteria"/>
</dbReference>
<keyword evidence="6" id="KW-0804">Transcription</keyword>
<dbReference type="PROSITE" id="PS00688">
    <property type="entry name" value="SIGMA54_INTERACT_3"/>
    <property type="match status" value="1"/>
</dbReference>
<dbReference type="InterPro" id="IPR025944">
    <property type="entry name" value="Sigma_54_int_dom_CS"/>
</dbReference>
<feature type="transmembrane region" description="Helical" evidence="9">
    <location>
        <begin position="282"/>
        <end position="306"/>
    </location>
</feature>
<dbReference type="Proteomes" id="UP000008631">
    <property type="component" value="Chromosome"/>
</dbReference>
<dbReference type="GO" id="GO:0006355">
    <property type="term" value="P:regulation of DNA-templated transcription"/>
    <property type="evidence" value="ECO:0007669"/>
    <property type="project" value="InterPro"/>
</dbReference>
<dbReference type="GO" id="GO:0005524">
    <property type="term" value="F:ATP binding"/>
    <property type="evidence" value="ECO:0007669"/>
    <property type="project" value="UniProtKB-KW"/>
</dbReference>
<protein>
    <submittedName>
        <fullName evidence="11">Sigma54 specific transcriptional regulator, Fis family</fullName>
    </submittedName>
</protein>
<feature type="region of interest" description="Disordered" evidence="8">
    <location>
        <begin position="683"/>
        <end position="714"/>
    </location>
</feature>
<feature type="transmembrane region" description="Helical" evidence="9">
    <location>
        <begin position="131"/>
        <end position="151"/>
    </location>
</feature>
<dbReference type="PRINTS" id="PR01590">
    <property type="entry name" value="HTHFIS"/>
</dbReference>
<dbReference type="InterPro" id="IPR003593">
    <property type="entry name" value="AAA+_ATPase"/>
</dbReference>
<feature type="transmembrane region" description="Helical" evidence="9">
    <location>
        <begin position="187"/>
        <end position="212"/>
    </location>
</feature>
<keyword evidence="7" id="KW-0175">Coiled coil</keyword>
<dbReference type="SUPFAM" id="SSF46689">
    <property type="entry name" value="Homeodomain-like"/>
    <property type="match status" value="1"/>
</dbReference>
<dbReference type="CDD" id="cd00009">
    <property type="entry name" value="AAA"/>
    <property type="match status" value="1"/>
</dbReference>
<dbReference type="InterPro" id="IPR027417">
    <property type="entry name" value="P-loop_NTPase"/>
</dbReference>
<keyword evidence="9" id="KW-0812">Transmembrane</keyword>
<reference key="1">
    <citation type="submission" date="2010-11" db="EMBL/GenBank/DDBJ databases">
        <title>The complete sequence of chromosome of Isophaera pallida ATCC 43644.</title>
        <authorList>
            <consortium name="US DOE Joint Genome Institute (JGI-PGF)"/>
            <person name="Lucas S."/>
            <person name="Copeland A."/>
            <person name="Lapidus A."/>
            <person name="Bruce D."/>
            <person name="Goodwin L."/>
            <person name="Pitluck S."/>
            <person name="Kyrpides N."/>
            <person name="Mavromatis K."/>
            <person name="Pagani I."/>
            <person name="Ivanova N."/>
            <person name="Saunders E."/>
            <person name="Brettin T."/>
            <person name="Detter J.C."/>
            <person name="Han C."/>
            <person name="Tapia R."/>
            <person name="Land M."/>
            <person name="Hauser L."/>
            <person name="Markowitz V."/>
            <person name="Cheng J.-F."/>
            <person name="Hugenholtz P."/>
            <person name="Woyke T."/>
            <person name="Wu D."/>
            <person name="Eisen J.A."/>
        </authorList>
    </citation>
    <scope>NUCLEOTIDE SEQUENCE</scope>
    <source>
        <strain>ATCC 43644</strain>
    </source>
</reference>
<dbReference type="Pfam" id="PF02954">
    <property type="entry name" value="HTH_8"/>
    <property type="match status" value="1"/>
</dbReference>
<dbReference type="Gene3D" id="3.30.450.40">
    <property type="match status" value="1"/>
</dbReference>
<dbReference type="PANTHER" id="PTHR32071:SF117">
    <property type="entry name" value="PTS-DEPENDENT DIHYDROXYACETONE KINASE OPERON REGULATORY PROTEIN-RELATED"/>
    <property type="match status" value="1"/>
</dbReference>
<keyword evidence="9" id="KW-1133">Transmembrane helix</keyword>
<dbReference type="Gene3D" id="3.40.50.300">
    <property type="entry name" value="P-loop containing nucleotide triphosphate hydrolases"/>
    <property type="match status" value="1"/>
</dbReference>
<reference evidence="11 12" key="2">
    <citation type="journal article" date="2011" name="Stand. Genomic Sci.">
        <title>Complete genome sequence of Isosphaera pallida type strain (IS1B).</title>
        <authorList>
            <consortium name="US DOE Joint Genome Institute (JGI-PGF)"/>
            <person name="Goker M."/>
            <person name="Cleland D."/>
            <person name="Saunders E."/>
            <person name="Lapidus A."/>
            <person name="Nolan M."/>
            <person name="Lucas S."/>
            <person name="Hammon N."/>
            <person name="Deshpande S."/>
            <person name="Cheng J.F."/>
            <person name="Tapia R."/>
            <person name="Han C."/>
            <person name="Goodwin L."/>
            <person name="Pitluck S."/>
            <person name="Liolios K."/>
            <person name="Pagani I."/>
            <person name="Ivanova N."/>
            <person name="Mavromatis K."/>
            <person name="Pati A."/>
            <person name="Chen A."/>
            <person name="Palaniappan K."/>
            <person name="Land M."/>
            <person name="Hauser L."/>
            <person name="Chang Y.J."/>
            <person name="Jeffries C.D."/>
            <person name="Detter J.C."/>
            <person name="Beck B."/>
            <person name="Woyke T."/>
            <person name="Bristow J."/>
            <person name="Eisen J.A."/>
            <person name="Markowitz V."/>
            <person name="Hugenholtz P."/>
            <person name="Kyrpides N.C."/>
            <person name="Klenk H.P."/>
        </authorList>
    </citation>
    <scope>NUCLEOTIDE SEQUENCE [LARGE SCALE GENOMIC DNA]</scope>
    <source>
        <strain evidence="12">ATCC 43644 / DSM 9630 / IS1B</strain>
    </source>
</reference>
<keyword evidence="3" id="KW-0805">Transcription regulation</keyword>
<dbReference type="RefSeq" id="WP_013565112.1">
    <property type="nucleotide sequence ID" value="NC_014962.1"/>
</dbReference>
<keyword evidence="1" id="KW-0547">Nucleotide-binding</keyword>
<dbReference type="PANTHER" id="PTHR32071">
    <property type="entry name" value="TRANSCRIPTIONAL REGULATORY PROTEIN"/>
    <property type="match status" value="1"/>
</dbReference>
<dbReference type="PROSITE" id="PS00676">
    <property type="entry name" value="SIGMA54_INTERACT_2"/>
    <property type="match status" value="1"/>
</dbReference>
<feature type="coiled-coil region" evidence="7">
    <location>
        <begin position="632"/>
        <end position="659"/>
    </location>
</feature>
<dbReference type="Gene3D" id="1.10.8.60">
    <property type="match status" value="1"/>
</dbReference>
<proteinExistence type="predicted"/>
<dbReference type="SMART" id="SM00382">
    <property type="entry name" value="AAA"/>
    <property type="match status" value="1"/>
</dbReference>
<gene>
    <name evidence="11" type="ordered locus">Isop_2246</name>
</gene>
<dbReference type="InterPro" id="IPR002197">
    <property type="entry name" value="HTH_Fis"/>
</dbReference>
<dbReference type="EMBL" id="CP002353">
    <property type="protein sequence ID" value="ADV62824.1"/>
    <property type="molecule type" value="Genomic_DNA"/>
</dbReference>
<dbReference type="SUPFAM" id="SSF55781">
    <property type="entry name" value="GAF domain-like"/>
    <property type="match status" value="2"/>
</dbReference>
<dbReference type="FunFam" id="3.40.50.300:FF:000006">
    <property type="entry name" value="DNA-binding transcriptional regulator NtrC"/>
    <property type="match status" value="1"/>
</dbReference>
<keyword evidence="9" id="KW-0472">Membrane</keyword>
<dbReference type="InterPro" id="IPR029016">
    <property type="entry name" value="GAF-like_dom_sf"/>
</dbReference>
<evidence type="ECO:0000256" key="5">
    <source>
        <dbReference type="ARBA" id="ARBA00023159"/>
    </source>
</evidence>